<sequence>MHVDQNWSAFTVLFSVPIWVHQHFGSNNHYQLEDMQLGQLSLHAML</sequence>
<reference evidence="1" key="1">
    <citation type="submission" date="2014-09" db="EMBL/GenBank/DDBJ databases">
        <authorList>
            <person name="Magalhaes I.L.F."/>
            <person name="Oliveira U."/>
            <person name="Santos F.R."/>
            <person name="Vidigal T.H.D.A."/>
            <person name="Brescovit A.D."/>
            <person name="Santos A.J."/>
        </authorList>
    </citation>
    <scope>NUCLEOTIDE SEQUENCE</scope>
    <source>
        <tissue evidence="1">Shoot tissue taken approximately 20 cm above the soil surface</tissue>
    </source>
</reference>
<name>A0A0A9HFG1_ARUDO</name>
<evidence type="ECO:0000313" key="1">
    <source>
        <dbReference type="EMBL" id="JAE31608.1"/>
    </source>
</evidence>
<dbReference type="EMBL" id="GBRH01166288">
    <property type="protein sequence ID" value="JAE31608.1"/>
    <property type="molecule type" value="Transcribed_RNA"/>
</dbReference>
<dbReference type="AlphaFoldDB" id="A0A0A9HFG1"/>
<proteinExistence type="predicted"/>
<protein>
    <submittedName>
        <fullName evidence="1">Uncharacterized protein</fullName>
    </submittedName>
</protein>
<reference evidence="1" key="2">
    <citation type="journal article" date="2015" name="Data Brief">
        <title>Shoot transcriptome of the giant reed, Arundo donax.</title>
        <authorList>
            <person name="Barrero R.A."/>
            <person name="Guerrero F.D."/>
            <person name="Moolhuijzen P."/>
            <person name="Goolsby J.A."/>
            <person name="Tidwell J."/>
            <person name="Bellgard S.E."/>
            <person name="Bellgard M.I."/>
        </authorList>
    </citation>
    <scope>NUCLEOTIDE SEQUENCE</scope>
    <source>
        <tissue evidence="1">Shoot tissue taken approximately 20 cm above the soil surface</tissue>
    </source>
</reference>
<accession>A0A0A9HFG1</accession>
<organism evidence="1">
    <name type="scientific">Arundo donax</name>
    <name type="common">Giant reed</name>
    <name type="synonym">Donax arundinaceus</name>
    <dbReference type="NCBI Taxonomy" id="35708"/>
    <lineage>
        <taxon>Eukaryota</taxon>
        <taxon>Viridiplantae</taxon>
        <taxon>Streptophyta</taxon>
        <taxon>Embryophyta</taxon>
        <taxon>Tracheophyta</taxon>
        <taxon>Spermatophyta</taxon>
        <taxon>Magnoliopsida</taxon>
        <taxon>Liliopsida</taxon>
        <taxon>Poales</taxon>
        <taxon>Poaceae</taxon>
        <taxon>PACMAD clade</taxon>
        <taxon>Arundinoideae</taxon>
        <taxon>Arundineae</taxon>
        <taxon>Arundo</taxon>
    </lineage>
</organism>